<protein>
    <submittedName>
        <fullName evidence="1">Uncharacterized protein</fullName>
    </submittedName>
</protein>
<evidence type="ECO:0000313" key="1">
    <source>
        <dbReference type="EMBL" id="GLR70916.1"/>
    </source>
</evidence>
<sequence>MPTQYRIKQRVLRHPFSDGSGTAFYDPTTNVISSINVNIDDLNDILGGHKSLTDEESDVLSQLLSQQLIED</sequence>
<name>A0AA37SZP0_9ALTE</name>
<dbReference type="AlphaFoldDB" id="A0AA37SZP0"/>
<reference evidence="1" key="1">
    <citation type="journal article" date="2014" name="Int. J. Syst. Evol. Microbiol.">
        <title>Complete genome sequence of Corynebacterium casei LMG S-19264T (=DSM 44701T), isolated from a smear-ripened cheese.</title>
        <authorList>
            <consortium name="US DOE Joint Genome Institute (JGI-PGF)"/>
            <person name="Walter F."/>
            <person name="Albersmeier A."/>
            <person name="Kalinowski J."/>
            <person name="Ruckert C."/>
        </authorList>
    </citation>
    <scope>NUCLEOTIDE SEQUENCE</scope>
    <source>
        <strain evidence="1">NBRC 110023</strain>
    </source>
</reference>
<proteinExistence type="predicted"/>
<reference evidence="1" key="2">
    <citation type="submission" date="2023-01" db="EMBL/GenBank/DDBJ databases">
        <title>Draft genome sequence of Agaribacter marinus strain NBRC 110023.</title>
        <authorList>
            <person name="Sun Q."/>
            <person name="Mori K."/>
        </authorList>
    </citation>
    <scope>NUCLEOTIDE SEQUENCE</scope>
    <source>
        <strain evidence="1">NBRC 110023</strain>
    </source>
</reference>
<comment type="caution">
    <text evidence="1">The sequence shown here is derived from an EMBL/GenBank/DDBJ whole genome shotgun (WGS) entry which is preliminary data.</text>
</comment>
<dbReference type="RefSeq" id="WP_284217192.1">
    <property type="nucleotide sequence ID" value="NZ_BSOT01000005.1"/>
</dbReference>
<dbReference type="EMBL" id="BSOT01000005">
    <property type="protein sequence ID" value="GLR70916.1"/>
    <property type="molecule type" value="Genomic_DNA"/>
</dbReference>
<gene>
    <name evidence="1" type="ORF">GCM10007852_18240</name>
</gene>
<keyword evidence="2" id="KW-1185">Reference proteome</keyword>
<organism evidence="1 2">
    <name type="scientific">Agaribacter marinus</name>
    <dbReference type="NCBI Taxonomy" id="1431249"/>
    <lineage>
        <taxon>Bacteria</taxon>
        <taxon>Pseudomonadati</taxon>
        <taxon>Pseudomonadota</taxon>
        <taxon>Gammaproteobacteria</taxon>
        <taxon>Alteromonadales</taxon>
        <taxon>Alteromonadaceae</taxon>
        <taxon>Agaribacter</taxon>
    </lineage>
</organism>
<dbReference type="Proteomes" id="UP001156601">
    <property type="component" value="Unassembled WGS sequence"/>
</dbReference>
<evidence type="ECO:0000313" key="2">
    <source>
        <dbReference type="Proteomes" id="UP001156601"/>
    </source>
</evidence>
<accession>A0AA37SZP0</accession>